<keyword evidence="6" id="KW-0238">DNA-binding</keyword>
<organism evidence="11 12">
    <name type="scientific">Paenibacillus qinlingensis</name>
    <dbReference type="NCBI Taxonomy" id="1837343"/>
    <lineage>
        <taxon>Bacteria</taxon>
        <taxon>Bacillati</taxon>
        <taxon>Bacillota</taxon>
        <taxon>Bacilli</taxon>
        <taxon>Bacillales</taxon>
        <taxon>Paenibacillaceae</taxon>
        <taxon>Paenibacillus</taxon>
    </lineage>
</organism>
<dbReference type="InterPro" id="IPR009057">
    <property type="entry name" value="Homeodomain-like_sf"/>
</dbReference>
<dbReference type="InterPro" id="IPR001789">
    <property type="entry name" value="Sig_transdc_resp-reg_receiver"/>
</dbReference>
<comment type="caution">
    <text evidence="11">The sequence shown here is derived from an EMBL/GenBank/DDBJ whole genome shotgun (WGS) entry which is preliminary data.</text>
</comment>
<evidence type="ECO:0000256" key="8">
    <source>
        <dbReference type="PROSITE-ProRule" id="PRU00169"/>
    </source>
</evidence>
<feature type="modified residue" description="4-aspartylphosphate" evidence="8">
    <location>
        <position position="55"/>
    </location>
</feature>
<evidence type="ECO:0000256" key="7">
    <source>
        <dbReference type="ARBA" id="ARBA00023163"/>
    </source>
</evidence>
<dbReference type="Proteomes" id="UP001267290">
    <property type="component" value="Unassembled WGS sequence"/>
</dbReference>
<dbReference type="InterPro" id="IPR018062">
    <property type="entry name" value="HTH_AraC-typ_CS"/>
</dbReference>
<name>A0ABU1P103_9BACL</name>
<dbReference type="SMART" id="SM00342">
    <property type="entry name" value="HTH_ARAC"/>
    <property type="match status" value="1"/>
</dbReference>
<evidence type="ECO:0000259" key="9">
    <source>
        <dbReference type="PROSITE" id="PS01124"/>
    </source>
</evidence>
<dbReference type="PROSITE" id="PS01124">
    <property type="entry name" value="HTH_ARAC_FAMILY_2"/>
    <property type="match status" value="1"/>
</dbReference>
<dbReference type="SMART" id="SM00448">
    <property type="entry name" value="REC"/>
    <property type="match status" value="1"/>
</dbReference>
<evidence type="ECO:0000259" key="10">
    <source>
        <dbReference type="PROSITE" id="PS50110"/>
    </source>
</evidence>
<keyword evidence="12" id="KW-1185">Reference proteome</keyword>
<dbReference type="EMBL" id="JAVDSB010000010">
    <property type="protein sequence ID" value="MDR6553428.1"/>
    <property type="molecule type" value="Genomic_DNA"/>
</dbReference>
<proteinExistence type="predicted"/>
<evidence type="ECO:0000256" key="4">
    <source>
        <dbReference type="ARBA" id="ARBA00023012"/>
    </source>
</evidence>
<dbReference type="InterPro" id="IPR018060">
    <property type="entry name" value="HTH_AraC"/>
</dbReference>
<evidence type="ECO:0000313" key="12">
    <source>
        <dbReference type="Proteomes" id="UP001267290"/>
    </source>
</evidence>
<keyword evidence="5" id="KW-0805">Transcription regulation</keyword>
<dbReference type="SUPFAM" id="SSF52172">
    <property type="entry name" value="CheY-like"/>
    <property type="match status" value="1"/>
</dbReference>
<accession>A0ABU1P103</accession>
<evidence type="ECO:0000256" key="5">
    <source>
        <dbReference type="ARBA" id="ARBA00023015"/>
    </source>
</evidence>
<dbReference type="Pfam" id="PF12833">
    <property type="entry name" value="HTH_18"/>
    <property type="match status" value="1"/>
</dbReference>
<dbReference type="Gene3D" id="3.40.50.2300">
    <property type="match status" value="1"/>
</dbReference>
<dbReference type="CDD" id="cd17536">
    <property type="entry name" value="REC_YesN-like"/>
    <property type="match status" value="1"/>
</dbReference>
<dbReference type="InterPro" id="IPR011006">
    <property type="entry name" value="CheY-like_superfamily"/>
</dbReference>
<dbReference type="PROSITE" id="PS50110">
    <property type="entry name" value="RESPONSE_REGULATORY"/>
    <property type="match status" value="1"/>
</dbReference>
<sequence>MMNLILVEDEIAIRTRIAVTIPWEEHGIQVVGQAENGVQALELMKRKLPDIVLLDIQMPEMDGLALARQIASEWSEIKLIVLSGHEHFEYARSAMEAGVQRYLLKPAENEEVLQAVLEAAGKLSKERESRHSLSMLETKWRSHLPRLRDLFLSSWMAGAYKDWEIERHSQEVQLLLPEQGDPYTILVMEMDAPEAGTDRYRADDTDLLNFALHSISFELFDGDNTYVFQDDRGATVMLLAGNEEESDGDLQLRAGFYAARVQSTVRDCLKASLSVGISGTGRCRFGGADLYRQACAALSQRILYGGGVVYPFHENNSLVSVENVDEIHVREAVSSDERLLEISIEKGDEPTAVETVLRLTHSAVNRSGTVEEVKTEVLLLVHLLLGIIKRRGWSVQEIAGTDYNTIQNVQMLQSREQIDHFFKRLVRNITKFGRQSNNLSGNKLIQDVLNMIDNELDNDISLYNVAERLFINHSYLSRLFKYETGQLFSSYVLERRMTKAKQLLNEGAQVQEAARQVGYTNTGFFSKLFLKHWGILPSGLKRS</sequence>
<feature type="domain" description="HTH araC/xylS-type" evidence="9">
    <location>
        <begin position="446"/>
        <end position="543"/>
    </location>
</feature>
<dbReference type="Pfam" id="PF00072">
    <property type="entry name" value="Response_reg"/>
    <property type="match status" value="1"/>
</dbReference>
<evidence type="ECO:0000256" key="6">
    <source>
        <dbReference type="ARBA" id="ARBA00023125"/>
    </source>
</evidence>
<comment type="subcellular location">
    <subcellularLocation>
        <location evidence="1">Cytoplasm</location>
    </subcellularLocation>
</comment>
<dbReference type="PANTHER" id="PTHR42713:SF3">
    <property type="entry name" value="TRANSCRIPTIONAL REGULATORY PROTEIN HPTR"/>
    <property type="match status" value="1"/>
</dbReference>
<dbReference type="PROSITE" id="PS00041">
    <property type="entry name" value="HTH_ARAC_FAMILY_1"/>
    <property type="match status" value="1"/>
</dbReference>
<keyword evidence="4" id="KW-0902">Two-component regulatory system</keyword>
<keyword evidence="2" id="KW-0963">Cytoplasm</keyword>
<evidence type="ECO:0000256" key="1">
    <source>
        <dbReference type="ARBA" id="ARBA00004496"/>
    </source>
</evidence>
<reference evidence="11 12" key="1">
    <citation type="submission" date="2023-07" db="EMBL/GenBank/DDBJ databases">
        <title>Sorghum-associated microbial communities from plants grown in Nebraska, USA.</title>
        <authorList>
            <person name="Schachtman D."/>
        </authorList>
    </citation>
    <scope>NUCLEOTIDE SEQUENCE [LARGE SCALE GENOMIC DNA]</scope>
    <source>
        <strain evidence="11 12">CC258</strain>
    </source>
</reference>
<evidence type="ECO:0000256" key="3">
    <source>
        <dbReference type="ARBA" id="ARBA00022553"/>
    </source>
</evidence>
<evidence type="ECO:0000313" key="11">
    <source>
        <dbReference type="EMBL" id="MDR6553428.1"/>
    </source>
</evidence>
<keyword evidence="7" id="KW-0804">Transcription</keyword>
<feature type="domain" description="Response regulatory" evidence="10">
    <location>
        <begin position="3"/>
        <end position="120"/>
    </location>
</feature>
<evidence type="ECO:0000256" key="2">
    <source>
        <dbReference type="ARBA" id="ARBA00022490"/>
    </source>
</evidence>
<dbReference type="Gene3D" id="1.10.10.60">
    <property type="entry name" value="Homeodomain-like"/>
    <property type="match status" value="2"/>
</dbReference>
<dbReference type="InterPro" id="IPR051552">
    <property type="entry name" value="HptR"/>
</dbReference>
<gene>
    <name evidence="11" type="ORF">J2736_004635</name>
</gene>
<dbReference type="SUPFAM" id="SSF46689">
    <property type="entry name" value="Homeodomain-like"/>
    <property type="match status" value="2"/>
</dbReference>
<dbReference type="RefSeq" id="WP_310500899.1">
    <property type="nucleotide sequence ID" value="NZ_JAVDSB010000010.1"/>
</dbReference>
<keyword evidence="3 8" id="KW-0597">Phosphoprotein</keyword>
<dbReference type="PANTHER" id="PTHR42713">
    <property type="entry name" value="HISTIDINE KINASE-RELATED"/>
    <property type="match status" value="1"/>
</dbReference>
<protein>
    <submittedName>
        <fullName evidence="11">Two-component system response regulator YesN</fullName>
    </submittedName>
</protein>